<dbReference type="SUPFAM" id="SSF51206">
    <property type="entry name" value="cAMP-binding domain-like"/>
    <property type="match status" value="1"/>
</dbReference>
<evidence type="ECO:0000313" key="1">
    <source>
        <dbReference type="EMBL" id="KAK2173479.1"/>
    </source>
</evidence>
<reference evidence="1" key="1">
    <citation type="journal article" date="2023" name="Mol. Biol. Evol.">
        <title>Third-Generation Sequencing Reveals the Adaptive Role of the Epigenome in Three Deep-Sea Polychaetes.</title>
        <authorList>
            <person name="Perez M."/>
            <person name="Aroh O."/>
            <person name="Sun Y."/>
            <person name="Lan Y."/>
            <person name="Juniper S.K."/>
            <person name="Young C.R."/>
            <person name="Angers B."/>
            <person name="Qian P.Y."/>
        </authorList>
    </citation>
    <scope>NUCLEOTIDE SEQUENCE</scope>
    <source>
        <strain evidence="1">R07B-5</strain>
    </source>
</reference>
<sequence length="42" mass="4904">MFGMVTQKGYMGTVRAKTHVEVLQLRLDDMVEVLKMYPVCRE</sequence>
<gene>
    <name evidence="1" type="ORF">NP493_872g01022</name>
</gene>
<protein>
    <submittedName>
        <fullName evidence="1">Uncharacterized protein</fullName>
    </submittedName>
</protein>
<organism evidence="1 2">
    <name type="scientific">Ridgeia piscesae</name>
    <name type="common">Tubeworm</name>
    <dbReference type="NCBI Taxonomy" id="27915"/>
    <lineage>
        <taxon>Eukaryota</taxon>
        <taxon>Metazoa</taxon>
        <taxon>Spiralia</taxon>
        <taxon>Lophotrochozoa</taxon>
        <taxon>Annelida</taxon>
        <taxon>Polychaeta</taxon>
        <taxon>Sedentaria</taxon>
        <taxon>Canalipalpata</taxon>
        <taxon>Sabellida</taxon>
        <taxon>Siboglinidae</taxon>
        <taxon>Ridgeia</taxon>
    </lineage>
</organism>
<keyword evidence="2" id="KW-1185">Reference proteome</keyword>
<evidence type="ECO:0000313" key="2">
    <source>
        <dbReference type="Proteomes" id="UP001209878"/>
    </source>
</evidence>
<name>A0AAD9KKW0_RIDPI</name>
<accession>A0AAD9KKW0</accession>
<proteinExistence type="predicted"/>
<comment type="caution">
    <text evidence="1">The sequence shown here is derived from an EMBL/GenBank/DDBJ whole genome shotgun (WGS) entry which is preliminary data.</text>
</comment>
<dbReference type="EMBL" id="JAODUO010000872">
    <property type="protein sequence ID" value="KAK2173479.1"/>
    <property type="molecule type" value="Genomic_DNA"/>
</dbReference>
<dbReference type="Proteomes" id="UP001209878">
    <property type="component" value="Unassembled WGS sequence"/>
</dbReference>
<dbReference type="AlphaFoldDB" id="A0AAD9KKW0"/>
<dbReference type="InterPro" id="IPR018490">
    <property type="entry name" value="cNMP-bd_dom_sf"/>
</dbReference>